<dbReference type="EMBL" id="MU866465">
    <property type="protein sequence ID" value="KAK4172095.1"/>
    <property type="molecule type" value="Genomic_DNA"/>
</dbReference>
<dbReference type="AlphaFoldDB" id="A0AAN6VYM4"/>
<proteinExistence type="predicted"/>
<name>A0AAN6VYM4_9PEZI</name>
<organism evidence="1 2">
    <name type="scientific">Triangularia setosa</name>
    <dbReference type="NCBI Taxonomy" id="2587417"/>
    <lineage>
        <taxon>Eukaryota</taxon>
        <taxon>Fungi</taxon>
        <taxon>Dikarya</taxon>
        <taxon>Ascomycota</taxon>
        <taxon>Pezizomycotina</taxon>
        <taxon>Sordariomycetes</taxon>
        <taxon>Sordariomycetidae</taxon>
        <taxon>Sordariales</taxon>
        <taxon>Podosporaceae</taxon>
        <taxon>Triangularia</taxon>
    </lineage>
</organism>
<gene>
    <name evidence="1" type="ORF">QBC36DRAFT_315163</name>
</gene>
<reference evidence="1" key="1">
    <citation type="journal article" date="2023" name="Mol. Phylogenet. Evol.">
        <title>Genome-scale phylogeny and comparative genomics of the fungal order Sordariales.</title>
        <authorList>
            <person name="Hensen N."/>
            <person name="Bonometti L."/>
            <person name="Westerberg I."/>
            <person name="Brannstrom I.O."/>
            <person name="Guillou S."/>
            <person name="Cros-Aarteil S."/>
            <person name="Calhoun S."/>
            <person name="Haridas S."/>
            <person name="Kuo A."/>
            <person name="Mondo S."/>
            <person name="Pangilinan J."/>
            <person name="Riley R."/>
            <person name="LaButti K."/>
            <person name="Andreopoulos B."/>
            <person name="Lipzen A."/>
            <person name="Chen C."/>
            <person name="Yan M."/>
            <person name="Daum C."/>
            <person name="Ng V."/>
            <person name="Clum A."/>
            <person name="Steindorff A."/>
            <person name="Ohm R.A."/>
            <person name="Martin F."/>
            <person name="Silar P."/>
            <person name="Natvig D.O."/>
            <person name="Lalanne C."/>
            <person name="Gautier V."/>
            <person name="Ament-Velasquez S.L."/>
            <person name="Kruys A."/>
            <person name="Hutchinson M.I."/>
            <person name="Powell A.J."/>
            <person name="Barry K."/>
            <person name="Miller A.N."/>
            <person name="Grigoriev I.V."/>
            <person name="Debuchy R."/>
            <person name="Gladieux P."/>
            <person name="Hiltunen Thoren M."/>
            <person name="Johannesson H."/>
        </authorList>
    </citation>
    <scope>NUCLEOTIDE SEQUENCE</scope>
    <source>
        <strain evidence="1">CBS 892.96</strain>
    </source>
</reference>
<protein>
    <submittedName>
        <fullName evidence="1">Uncharacterized protein</fullName>
    </submittedName>
</protein>
<reference evidence="1" key="2">
    <citation type="submission" date="2023-05" db="EMBL/GenBank/DDBJ databases">
        <authorList>
            <consortium name="Lawrence Berkeley National Laboratory"/>
            <person name="Steindorff A."/>
            <person name="Hensen N."/>
            <person name="Bonometti L."/>
            <person name="Westerberg I."/>
            <person name="Brannstrom I.O."/>
            <person name="Guillou S."/>
            <person name="Cros-Aarteil S."/>
            <person name="Calhoun S."/>
            <person name="Haridas S."/>
            <person name="Kuo A."/>
            <person name="Mondo S."/>
            <person name="Pangilinan J."/>
            <person name="Riley R."/>
            <person name="Labutti K."/>
            <person name="Andreopoulos B."/>
            <person name="Lipzen A."/>
            <person name="Chen C."/>
            <person name="Yanf M."/>
            <person name="Daum C."/>
            <person name="Ng V."/>
            <person name="Clum A."/>
            <person name="Ohm R."/>
            <person name="Martin F."/>
            <person name="Silar P."/>
            <person name="Natvig D."/>
            <person name="Lalanne C."/>
            <person name="Gautier V."/>
            <person name="Ament-Velasquez S.L."/>
            <person name="Kruys A."/>
            <person name="Hutchinson M.I."/>
            <person name="Powell A.J."/>
            <person name="Barry K."/>
            <person name="Miller A.N."/>
            <person name="Grigoriev I.V."/>
            <person name="Debuchy R."/>
            <person name="Gladieux P."/>
            <person name="Thoren M.H."/>
            <person name="Johannesson H."/>
        </authorList>
    </citation>
    <scope>NUCLEOTIDE SEQUENCE</scope>
    <source>
        <strain evidence="1">CBS 892.96</strain>
    </source>
</reference>
<accession>A0AAN6VYM4</accession>
<keyword evidence="2" id="KW-1185">Reference proteome</keyword>
<evidence type="ECO:0000313" key="2">
    <source>
        <dbReference type="Proteomes" id="UP001302321"/>
    </source>
</evidence>
<comment type="caution">
    <text evidence="1">The sequence shown here is derived from an EMBL/GenBank/DDBJ whole genome shotgun (WGS) entry which is preliminary data.</text>
</comment>
<dbReference type="Proteomes" id="UP001302321">
    <property type="component" value="Unassembled WGS sequence"/>
</dbReference>
<sequence>MGVKTPGPGSKSFTTAVIKAMTKSVGEVGSVIVQKLHSNLCHRALGLFATPVHIGFHRAQFIRLEHVAPPKSAAVGDNDSSTFLQLMIKIKDGLTVEGTE</sequence>
<evidence type="ECO:0000313" key="1">
    <source>
        <dbReference type="EMBL" id="KAK4172095.1"/>
    </source>
</evidence>